<comment type="caution">
    <text evidence="4">The sequence shown here is derived from an EMBL/GenBank/DDBJ whole genome shotgun (WGS) entry which is preliminary data.</text>
</comment>
<evidence type="ECO:0008006" key="6">
    <source>
        <dbReference type="Google" id="ProtNLM"/>
    </source>
</evidence>
<protein>
    <recommendedName>
        <fullName evidence="6">Protein O-GlcNAc transferase</fullName>
    </recommendedName>
</protein>
<accession>A0AB34K7L7</accession>
<dbReference type="PANTHER" id="PTHR45586:SF1">
    <property type="entry name" value="LIPOPOLYSACCHARIDE ASSEMBLY PROTEIN B"/>
    <property type="match status" value="1"/>
</dbReference>
<dbReference type="SMART" id="SM00028">
    <property type="entry name" value="TPR"/>
    <property type="match status" value="7"/>
</dbReference>
<name>A0AB34K7L7_PRYPA</name>
<dbReference type="AlphaFoldDB" id="A0AB34K7L7"/>
<keyword evidence="1" id="KW-0677">Repeat</keyword>
<evidence type="ECO:0000256" key="1">
    <source>
        <dbReference type="ARBA" id="ARBA00022737"/>
    </source>
</evidence>
<evidence type="ECO:0000313" key="5">
    <source>
        <dbReference type="Proteomes" id="UP001515480"/>
    </source>
</evidence>
<dbReference type="Pfam" id="PF05721">
    <property type="entry name" value="PhyH"/>
    <property type="match status" value="1"/>
</dbReference>
<sequence>MLWAVLVAAAANWERSLQQAVQLHQSGDLRSACAFYRAAIEEHAPLQAHWAVLTNFALAQQVDSPEEAAATFERVLELQPTSADAYFNLGTALSECKQAAEAWPAAVKAFEHAIAINPTDGGAYYNMGTTQLQMGGENVVAALRSLQTSVALQPTDAKSYHSLGDAYAASREWERSVAAYRTATALRPEHAAGWASLGNALEEMNQGSAAEESWRKSLALHADAGVYNNLGGYLRRADRMAESRHVYQQAVELDPRNAEAYIGLGKCFQAPAGALAADNKAENDKSYLAHLRRTYGVAIALQPNNAGAYNAIGEGMTMFGLRGGSELFEGKGAHEMYETALALAPGNTCAATHVAYGTRWAEQQTCDGSVALQEDEDGSAVDQLPAGDVSLRDLTVNVEAEDALEQAIRIWRRHGVVLFQNVLTPSTVDALLQSVRDAQFGNHTQDYTAVTRDKTYRTHKALPVSSAADALQSIAQKLQPFLTRALGAKKLPVLESGFMVTAPGASAQQFHRDVAPAVVSCSSQTASLQISLVDTAANQGPLEIIPSSHTFDASVSDRSVVESSNSNKLPVAVPAGTVAMYALHLIHRGSANTHTEDRPFFFFTIMGSGLAPPGLAYTIEPDDIGRWQMCGGQLERTG</sequence>
<dbReference type="InterPro" id="IPR051012">
    <property type="entry name" value="CellSynth/LPSAsmb/PSIAsmb"/>
</dbReference>
<feature type="repeat" description="TPR" evidence="3">
    <location>
        <begin position="157"/>
        <end position="190"/>
    </location>
</feature>
<dbReference type="InterPro" id="IPR008775">
    <property type="entry name" value="Phytyl_CoA_dOase-like"/>
</dbReference>
<dbReference type="Pfam" id="PF13432">
    <property type="entry name" value="TPR_16"/>
    <property type="match status" value="2"/>
</dbReference>
<dbReference type="Gene3D" id="2.60.120.620">
    <property type="entry name" value="q2cbj1_9rhob like domain"/>
    <property type="match status" value="1"/>
</dbReference>
<evidence type="ECO:0000313" key="4">
    <source>
        <dbReference type="EMBL" id="KAL1529172.1"/>
    </source>
</evidence>
<keyword evidence="5" id="KW-1185">Reference proteome</keyword>
<dbReference type="SUPFAM" id="SSF48452">
    <property type="entry name" value="TPR-like"/>
    <property type="match status" value="1"/>
</dbReference>
<dbReference type="SUPFAM" id="SSF51197">
    <property type="entry name" value="Clavaminate synthase-like"/>
    <property type="match status" value="1"/>
</dbReference>
<feature type="repeat" description="TPR" evidence="3">
    <location>
        <begin position="224"/>
        <end position="257"/>
    </location>
</feature>
<evidence type="ECO:0000256" key="2">
    <source>
        <dbReference type="ARBA" id="ARBA00022803"/>
    </source>
</evidence>
<dbReference type="PROSITE" id="PS50005">
    <property type="entry name" value="TPR"/>
    <property type="match status" value="2"/>
</dbReference>
<dbReference type="PANTHER" id="PTHR45586">
    <property type="entry name" value="TPR REPEAT-CONTAINING PROTEIN PA4667"/>
    <property type="match status" value="1"/>
</dbReference>
<proteinExistence type="predicted"/>
<dbReference type="InterPro" id="IPR019734">
    <property type="entry name" value="TPR_rpt"/>
</dbReference>
<dbReference type="Pfam" id="PF13431">
    <property type="entry name" value="TPR_17"/>
    <property type="match status" value="1"/>
</dbReference>
<dbReference type="Gene3D" id="1.25.40.10">
    <property type="entry name" value="Tetratricopeptide repeat domain"/>
    <property type="match status" value="3"/>
</dbReference>
<dbReference type="InterPro" id="IPR011990">
    <property type="entry name" value="TPR-like_helical_dom_sf"/>
</dbReference>
<dbReference type="Proteomes" id="UP001515480">
    <property type="component" value="Unassembled WGS sequence"/>
</dbReference>
<reference evidence="4 5" key="1">
    <citation type="journal article" date="2024" name="Science">
        <title>Giant polyketide synthase enzymes in the biosynthesis of giant marine polyether toxins.</title>
        <authorList>
            <person name="Fallon T.R."/>
            <person name="Shende V.V."/>
            <person name="Wierzbicki I.H."/>
            <person name="Pendleton A.L."/>
            <person name="Watervoot N.F."/>
            <person name="Auber R.P."/>
            <person name="Gonzalez D.J."/>
            <person name="Wisecaver J.H."/>
            <person name="Moore B.S."/>
        </authorList>
    </citation>
    <scope>NUCLEOTIDE SEQUENCE [LARGE SCALE GENOMIC DNA]</scope>
    <source>
        <strain evidence="4 5">12B1</strain>
    </source>
</reference>
<evidence type="ECO:0000256" key="3">
    <source>
        <dbReference type="PROSITE-ProRule" id="PRU00339"/>
    </source>
</evidence>
<gene>
    <name evidence="4" type="ORF">AB1Y20_000131</name>
</gene>
<keyword evidence="2 3" id="KW-0802">TPR repeat</keyword>
<organism evidence="4 5">
    <name type="scientific">Prymnesium parvum</name>
    <name type="common">Toxic golden alga</name>
    <dbReference type="NCBI Taxonomy" id="97485"/>
    <lineage>
        <taxon>Eukaryota</taxon>
        <taxon>Haptista</taxon>
        <taxon>Haptophyta</taxon>
        <taxon>Prymnesiophyceae</taxon>
        <taxon>Prymnesiales</taxon>
        <taxon>Prymnesiaceae</taxon>
        <taxon>Prymnesium</taxon>
    </lineage>
</organism>
<dbReference type="EMBL" id="JBGBPQ010000001">
    <property type="protein sequence ID" value="KAL1529172.1"/>
    <property type="molecule type" value="Genomic_DNA"/>
</dbReference>